<dbReference type="Pfam" id="PF07883">
    <property type="entry name" value="Cupin_2"/>
    <property type="match status" value="1"/>
</dbReference>
<sequence length="180" mass="19700">MKNNTKTEELDIKQWADDLGITNGLQQLAISLKERPHKMAHSNATGEGLVTNGFLGVDIIRLKAGDKFVPHTHPGDHLLIVVGGQGTITYNGNIYPTKAGQVYMVEGRIPHGVGAITDHVILAVGAPHKAVDDPERMKVVDYKEIISKIGDMHCLICKKDATYPEMLHKKGCKHCPCDKC</sequence>
<organism evidence="2 3">
    <name type="scientific">Candidatus Roizmanbacteria bacterium RIFCSPHIGHO2_12_FULL_41_11</name>
    <dbReference type="NCBI Taxonomy" id="1802052"/>
    <lineage>
        <taxon>Bacteria</taxon>
        <taxon>Candidatus Roizmaniibacteriota</taxon>
    </lineage>
</organism>
<dbReference type="PANTHER" id="PTHR37694">
    <property type="entry name" value="SLR8022 PROTEIN"/>
    <property type="match status" value="1"/>
</dbReference>
<dbReference type="AlphaFoldDB" id="A0A1F7I5W8"/>
<evidence type="ECO:0000313" key="2">
    <source>
        <dbReference type="EMBL" id="OGK38756.1"/>
    </source>
</evidence>
<dbReference type="InterPro" id="IPR011051">
    <property type="entry name" value="RmlC_Cupin_sf"/>
</dbReference>
<evidence type="ECO:0000313" key="3">
    <source>
        <dbReference type="Proteomes" id="UP000176803"/>
    </source>
</evidence>
<dbReference type="InterPro" id="IPR013096">
    <property type="entry name" value="Cupin_2"/>
</dbReference>
<comment type="caution">
    <text evidence="2">The sequence shown here is derived from an EMBL/GenBank/DDBJ whole genome shotgun (WGS) entry which is preliminary data.</text>
</comment>
<dbReference type="EMBL" id="MGAC01000002">
    <property type="protein sequence ID" value="OGK38756.1"/>
    <property type="molecule type" value="Genomic_DNA"/>
</dbReference>
<dbReference type="SUPFAM" id="SSF51182">
    <property type="entry name" value="RmlC-like cupins"/>
    <property type="match status" value="1"/>
</dbReference>
<protein>
    <recommendedName>
        <fullName evidence="1">Cupin type-2 domain-containing protein</fullName>
    </recommendedName>
</protein>
<dbReference type="PANTHER" id="PTHR37694:SF1">
    <property type="entry name" value="SLR8022 PROTEIN"/>
    <property type="match status" value="1"/>
</dbReference>
<reference evidence="2 3" key="1">
    <citation type="journal article" date="2016" name="Nat. Commun.">
        <title>Thousands of microbial genomes shed light on interconnected biogeochemical processes in an aquifer system.</title>
        <authorList>
            <person name="Anantharaman K."/>
            <person name="Brown C.T."/>
            <person name="Hug L.A."/>
            <person name="Sharon I."/>
            <person name="Castelle C.J."/>
            <person name="Probst A.J."/>
            <person name="Thomas B.C."/>
            <person name="Singh A."/>
            <person name="Wilkins M.J."/>
            <person name="Karaoz U."/>
            <person name="Brodie E.L."/>
            <person name="Williams K.H."/>
            <person name="Hubbard S.S."/>
            <person name="Banfield J.F."/>
        </authorList>
    </citation>
    <scope>NUCLEOTIDE SEQUENCE [LARGE SCALE GENOMIC DNA]</scope>
</reference>
<dbReference type="InterPro" id="IPR014710">
    <property type="entry name" value="RmlC-like_jellyroll"/>
</dbReference>
<accession>A0A1F7I5W8</accession>
<dbReference type="Gene3D" id="2.60.120.10">
    <property type="entry name" value="Jelly Rolls"/>
    <property type="match status" value="1"/>
</dbReference>
<dbReference type="Proteomes" id="UP000176803">
    <property type="component" value="Unassembled WGS sequence"/>
</dbReference>
<feature type="domain" description="Cupin type-2" evidence="1">
    <location>
        <begin position="60"/>
        <end position="118"/>
    </location>
</feature>
<evidence type="ECO:0000259" key="1">
    <source>
        <dbReference type="Pfam" id="PF07883"/>
    </source>
</evidence>
<name>A0A1F7I5W8_9BACT</name>
<proteinExistence type="predicted"/>
<gene>
    <name evidence="2" type="ORF">A3F03_03995</name>
</gene>